<accession>A0ABQ7R899</accession>
<proteinExistence type="predicted"/>
<keyword evidence="2" id="KW-1185">Reference proteome</keyword>
<evidence type="ECO:0008006" key="3">
    <source>
        <dbReference type="Google" id="ProtNLM"/>
    </source>
</evidence>
<sequence>MFVLPKPNQDHPWRLCLVVITTILFEPSLPPAGLLDLRVPQQPLSVLVKPNLIFTARMIKRQYSNLKTPERRFQYQDCIQ</sequence>
<gene>
    <name evidence="1" type="ORF">JYU34_000665</name>
</gene>
<dbReference type="EMBL" id="JAHIBW010000001">
    <property type="protein sequence ID" value="KAG7313520.1"/>
    <property type="molecule type" value="Genomic_DNA"/>
</dbReference>
<name>A0ABQ7R899_PLUXY</name>
<reference evidence="1 2" key="1">
    <citation type="submission" date="2021-06" db="EMBL/GenBank/DDBJ databases">
        <title>A haploid diamondback moth (Plutella xylostella L.) genome assembly resolves 31 chromosomes and identifies a diamide resistance mutation.</title>
        <authorList>
            <person name="Ward C.M."/>
            <person name="Perry K.D."/>
            <person name="Baker G."/>
            <person name="Powis K."/>
            <person name="Heckel D.G."/>
            <person name="Baxter S.W."/>
        </authorList>
    </citation>
    <scope>NUCLEOTIDE SEQUENCE [LARGE SCALE GENOMIC DNA]</scope>
    <source>
        <strain evidence="1 2">LV</strain>
        <tissue evidence="1">Single pupa</tissue>
    </source>
</reference>
<dbReference type="Proteomes" id="UP000823941">
    <property type="component" value="Chromosome 1"/>
</dbReference>
<protein>
    <recommendedName>
        <fullName evidence="3">Secreted protein</fullName>
    </recommendedName>
</protein>
<evidence type="ECO:0000313" key="1">
    <source>
        <dbReference type="EMBL" id="KAG7313520.1"/>
    </source>
</evidence>
<evidence type="ECO:0000313" key="2">
    <source>
        <dbReference type="Proteomes" id="UP000823941"/>
    </source>
</evidence>
<comment type="caution">
    <text evidence="1">The sequence shown here is derived from an EMBL/GenBank/DDBJ whole genome shotgun (WGS) entry which is preliminary data.</text>
</comment>
<organism evidence="1 2">
    <name type="scientific">Plutella xylostella</name>
    <name type="common">Diamondback moth</name>
    <name type="synonym">Plutella maculipennis</name>
    <dbReference type="NCBI Taxonomy" id="51655"/>
    <lineage>
        <taxon>Eukaryota</taxon>
        <taxon>Metazoa</taxon>
        <taxon>Ecdysozoa</taxon>
        <taxon>Arthropoda</taxon>
        <taxon>Hexapoda</taxon>
        <taxon>Insecta</taxon>
        <taxon>Pterygota</taxon>
        <taxon>Neoptera</taxon>
        <taxon>Endopterygota</taxon>
        <taxon>Lepidoptera</taxon>
        <taxon>Glossata</taxon>
        <taxon>Ditrysia</taxon>
        <taxon>Yponomeutoidea</taxon>
        <taxon>Plutellidae</taxon>
        <taxon>Plutella</taxon>
    </lineage>
</organism>